<feature type="compositionally biased region" description="Low complexity" evidence="1">
    <location>
        <begin position="317"/>
        <end position="336"/>
    </location>
</feature>
<dbReference type="GeneID" id="87804819"/>
<evidence type="ECO:0000313" key="3">
    <source>
        <dbReference type="Proteomes" id="UP000827549"/>
    </source>
</evidence>
<dbReference type="RefSeq" id="XP_062624042.1">
    <property type="nucleotide sequence ID" value="XM_062768058.1"/>
</dbReference>
<feature type="region of interest" description="Disordered" evidence="1">
    <location>
        <begin position="261"/>
        <end position="336"/>
    </location>
</feature>
<accession>A0AAF0Y152</accession>
<dbReference type="EMBL" id="CP086714">
    <property type="protein sequence ID" value="WOO78010.1"/>
    <property type="molecule type" value="Genomic_DNA"/>
</dbReference>
<evidence type="ECO:0000256" key="1">
    <source>
        <dbReference type="SAM" id="MobiDB-lite"/>
    </source>
</evidence>
<proteinExistence type="predicted"/>
<sequence length="336" mass="38300">MPPTRISDGPRYTTVMGNKVHRLRKADDWLDWLRGVNACLMPKRAHAQMYIDEPYRCSDESNHISVYRPQYGIAGNHPPHGQQLSPASGPIPDNWFKSRWATWRKSEFLARSVFLLTVDTPLIIQVEDLWCVKDMFYALHALLFPNEAHDYNAKDLYRKLREMLLDDGASAEAMTRHFQDFYAILVRRRNMGYPISNESSLSLFFLSIQGDLRVRFEAAFVAKCPLKNNWRDLWDLFKTEIEAKRRLEVEEVVEAEVAEEVVAEVEAEGSVGDENEGSESEENEGSEGDEEEEEDIEDDGYGSDDAEGEDEVEDGVVFEAVPAEEAPVPEEGMAAE</sequence>
<dbReference type="AlphaFoldDB" id="A0AAF0Y152"/>
<organism evidence="2 3">
    <name type="scientific">Vanrija pseudolonga</name>
    <dbReference type="NCBI Taxonomy" id="143232"/>
    <lineage>
        <taxon>Eukaryota</taxon>
        <taxon>Fungi</taxon>
        <taxon>Dikarya</taxon>
        <taxon>Basidiomycota</taxon>
        <taxon>Agaricomycotina</taxon>
        <taxon>Tremellomycetes</taxon>
        <taxon>Trichosporonales</taxon>
        <taxon>Trichosporonaceae</taxon>
        <taxon>Vanrija</taxon>
    </lineage>
</organism>
<keyword evidence="3" id="KW-1185">Reference proteome</keyword>
<gene>
    <name evidence="2" type="ORF">LOC62_01G001564</name>
</gene>
<evidence type="ECO:0000313" key="2">
    <source>
        <dbReference type="EMBL" id="WOO78010.1"/>
    </source>
</evidence>
<feature type="compositionally biased region" description="Acidic residues" evidence="1">
    <location>
        <begin position="261"/>
        <end position="316"/>
    </location>
</feature>
<name>A0AAF0Y152_9TREE</name>
<reference evidence="2" key="1">
    <citation type="submission" date="2023-10" db="EMBL/GenBank/DDBJ databases">
        <authorList>
            <person name="Noh H."/>
        </authorList>
    </citation>
    <scope>NUCLEOTIDE SEQUENCE</scope>
    <source>
        <strain evidence="2">DUCC4014</strain>
    </source>
</reference>
<protein>
    <submittedName>
        <fullName evidence="2">Uncharacterized protein</fullName>
    </submittedName>
</protein>
<dbReference type="Proteomes" id="UP000827549">
    <property type="component" value="Chromosome 1"/>
</dbReference>